<dbReference type="SUPFAM" id="SSF160544">
    <property type="entry name" value="EscU C-terminal domain-like"/>
    <property type="match status" value="1"/>
</dbReference>
<evidence type="ECO:0000313" key="2">
    <source>
        <dbReference type="EMBL" id="KAI1691483.1"/>
    </source>
</evidence>
<dbReference type="InterPro" id="IPR006135">
    <property type="entry name" value="T3SS_substrate_exporter"/>
</dbReference>
<evidence type="ECO:0000256" key="1">
    <source>
        <dbReference type="SAM" id="MobiDB-lite"/>
    </source>
</evidence>
<sequence length="119" mass="12597">MRAIRCSSSNGVRCMRNGPIRIRSRPPAARICCSPNPTHLAIALDYDPVECPVPVIAAKGEGPLAAAMRAEAEREGVPIVRNVPLARTIFATAAPGEMIPKSISMPSPRSSVGEARPRG</sequence>
<dbReference type="Pfam" id="PF01312">
    <property type="entry name" value="Bac_export_2"/>
    <property type="match status" value="1"/>
</dbReference>
<dbReference type="AlphaFoldDB" id="A0AAD4MF24"/>
<protein>
    <submittedName>
        <fullName evidence="2">FlhB hrpN yscU spaS family domain-containing protein</fullName>
    </submittedName>
</protein>
<dbReference type="PANTHER" id="PTHR30531">
    <property type="entry name" value="FLAGELLAR BIOSYNTHETIC PROTEIN FLHB"/>
    <property type="match status" value="1"/>
</dbReference>
<accession>A0AAD4MF24</accession>
<dbReference type="InterPro" id="IPR029025">
    <property type="entry name" value="T3SS_substrate_exporter_C"/>
</dbReference>
<dbReference type="Gene3D" id="3.40.1690.10">
    <property type="entry name" value="secretion proteins EscU"/>
    <property type="match status" value="1"/>
</dbReference>
<name>A0AAD4MF24_9BILA</name>
<dbReference type="Proteomes" id="UP001201812">
    <property type="component" value="Unassembled WGS sequence"/>
</dbReference>
<organism evidence="2 3">
    <name type="scientific">Ditylenchus destructor</name>
    <dbReference type="NCBI Taxonomy" id="166010"/>
    <lineage>
        <taxon>Eukaryota</taxon>
        <taxon>Metazoa</taxon>
        <taxon>Ecdysozoa</taxon>
        <taxon>Nematoda</taxon>
        <taxon>Chromadorea</taxon>
        <taxon>Rhabditida</taxon>
        <taxon>Tylenchina</taxon>
        <taxon>Tylenchomorpha</taxon>
        <taxon>Sphaerularioidea</taxon>
        <taxon>Anguinidae</taxon>
        <taxon>Anguininae</taxon>
        <taxon>Ditylenchus</taxon>
    </lineage>
</organism>
<dbReference type="EMBL" id="JAKKPZ010000921">
    <property type="protein sequence ID" value="KAI1691483.1"/>
    <property type="molecule type" value="Genomic_DNA"/>
</dbReference>
<dbReference type="PRINTS" id="PR00950">
    <property type="entry name" value="TYPE3IMSPROT"/>
</dbReference>
<gene>
    <name evidence="2" type="ORF">DdX_21864</name>
</gene>
<comment type="caution">
    <text evidence="2">The sequence shown here is derived from an EMBL/GenBank/DDBJ whole genome shotgun (WGS) entry which is preliminary data.</text>
</comment>
<reference evidence="2" key="1">
    <citation type="submission" date="2022-01" db="EMBL/GenBank/DDBJ databases">
        <title>Genome Sequence Resource for Two Populations of Ditylenchus destructor, the Migratory Endoparasitic Phytonematode.</title>
        <authorList>
            <person name="Zhang H."/>
            <person name="Lin R."/>
            <person name="Xie B."/>
        </authorList>
    </citation>
    <scope>NUCLEOTIDE SEQUENCE</scope>
    <source>
        <strain evidence="2">BazhouSP</strain>
    </source>
</reference>
<dbReference type="GO" id="GO:0009306">
    <property type="term" value="P:protein secretion"/>
    <property type="evidence" value="ECO:0007669"/>
    <property type="project" value="InterPro"/>
</dbReference>
<proteinExistence type="predicted"/>
<dbReference type="GO" id="GO:0005886">
    <property type="term" value="C:plasma membrane"/>
    <property type="evidence" value="ECO:0007669"/>
    <property type="project" value="TreeGrafter"/>
</dbReference>
<keyword evidence="3" id="KW-1185">Reference proteome</keyword>
<dbReference type="PANTHER" id="PTHR30531:SF14">
    <property type="entry name" value="SURFACE PRESENTATION OF ANTIGENS PROTEIN SPAS"/>
    <property type="match status" value="1"/>
</dbReference>
<feature type="region of interest" description="Disordered" evidence="1">
    <location>
        <begin position="100"/>
        <end position="119"/>
    </location>
</feature>
<evidence type="ECO:0000313" key="3">
    <source>
        <dbReference type="Proteomes" id="UP001201812"/>
    </source>
</evidence>